<evidence type="ECO:0000313" key="4">
    <source>
        <dbReference type="Proteomes" id="UP000749559"/>
    </source>
</evidence>
<dbReference type="AlphaFoldDB" id="A0A8S4QBY7"/>
<reference evidence="3" key="1">
    <citation type="submission" date="2022-03" db="EMBL/GenBank/DDBJ databases">
        <authorList>
            <person name="Martin C."/>
        </authorList>
    </citation>
    <scope>NUCLEOTIDE SEQUENCE</scope>
</reference>
<protein>
    <recommendedName>
        <fullName evidence="2">VWFA domain-containing protein</fullName>
    </recommendedName>
</protein>
<sequence>MIYRFFNIFVLVWSIQSKPVVGRENRKWARQINEISIKPEDTAIKVVLVCADIEMILDISCSLSQRIKERSREIVKKITRSLLEGFSHGNNAVRIGLLTYGERYTHELFFNNTASIDETMDIIDKINLRRSEGDICRTYTHKALEQAVEVFKTSKHTTKIIHLYTDGLTVLRRYREDLYKIKDKLREDGVIINVIQQ</sequence>
<dbReference type="PROSITE" id="PS50234">
    <property type="entry name" value="VWFA"/>
    <property type="match status" value="1"/>
</dbReference>
<gene>
    <name evidence="3" type="ORF">OFUS_LOCUS25885</name>
</gene>
<name>A0A8S4QBY7_OWEFU</name>
<evidence type="ECO:0000313" key="3">
    <source>
        <dbReference type="EMBL" id="CAH1802175.1"/>
    </source>
</evidence>
<feature type="chain" id="PRO_5035861935" description="VWFA domain-containing protein" evidence="1">
    <location>
        <begin position="23"/>
        <end position="197"/>
    </location>
</feature>
<dbReference type="PANTHER" id="PTHR24020:SF20">
    <property type="entry name" value="PH DOMAIN-CONTAINING PROTEIN"/>
    <property type="match status" value="1"/>
</dbReference>
<dbReference type="Pfam" id="PF00092">
    <property type="entry name" value="VWA"/>
    <property type="match status" value="1"/>
</dbReference>
<evidence type="ECO:0000259" key="2">
    <source>
        <dbReference type="PROSITE" id="PS50234"/>
    </source>
</evidence>
<keyword evidence="4" id="KW-1185">Reference proteome</keyword>
<dbReference type="SUPFAM" id="SSF53300">
    <property type="entry name" value="vWA-like"/>
    <property type="match status" value="1"/>
</dbReference>
<dbReference type="Gene3D" id="3.40.50.410">
    <property type="entry name" value="von Willebrand factor, type A domain"/>
    <property type="match status" value="1"/>
</dbReference>
<keyword evidence="1" id="KW-0732">Signal</keyword>
<comment type="caution">
    <text evidence="3">The sequence shown here is derived from an EMBL/GenBank/DDBJ whole genome shotgun (WGS) entry which is preliminary data.</text>
</comment>
<organism evidence="3 4">
    <name type="scientific">Owenia fusiformis</name>
    <name type="common">Polychaete worm</name>
    <dbReference type="NCBI Taxonomy" id="6347"/>
    <lineage>
        <taxon>Eukaryota</taxon>
        <taxon>Metazoa</taxon>
        <taxon>Spiralia</taxon>
        <taxon>Lophotrochozoa</taxon>
        <taxon>Annelida</taxon>
        <taxon>Polychaeta</taxon>
        <taxon>Sedentaria</taxon>
        <taxon>Canalipalpata</taxon>
        <taxon>Sabellida</taxon>
        <taxon>Oweniida</taxon>
        <taxon>Oweniidae</taxon>
        <taxon>Owenia</taxon>
    </lineage>
</organism>
<evidence type="ECO:0000256" key="1">
    <source>
        <dbReference type="SAM" id="SignalP"/>
    </source>
</evidence>
<proteinExistence type="predicted"/>
<feature type="domain" description="VWFA" evidence="2">
    <location>
        <begin position="52"/>
        <end position="197"/>
    </location>
</feature>
<dbReference type="Proteomes" id="UP000749559">
    <property type="component" value="Unassembled WGS sequence"/>
</dbReference>
<feature type="signal peptide" evidence="1">
    <location>
        <begin position="1"/>
        <end position="22"/>
    </location>
</feature>
<dbReference type="OrthoDB" id="6132182at2759"/>
<dbReference type="InterPro" id="IPR036465">
    <property type="entry name" value="vWFA_dom_sf"/>
</dbReference>
<dbReference type="InterPro" id="IPR002035">
    <property type="entry name" value="VWF_A"/>
</dbReference>
<accession>A0A8S4QBY7</accession>
<dbReference type="PANTHER" id="PTHR24020">
    <property type="entry name" value="COLLAGEN ALPHA"/>
    <property type="match status" value="1"/>
</dbReference>
<feature type="non-terminal residue" evidence="3">
    <location>
        <position position="197"/>
    </location>
</feature>
<dbReference type="EMBL" id="CAIIXF020000012">
    <property type="protein sequence ID" value="CAH1802175.1"/>
    <property type="molecule type" value="Genomic_DNA"/>
</dbReference>
<dbReference type="InterPro" id="IPR050525">
    <property type="entry name" value="ECM_Assembly_Org"/>
</dbReference>